<keyword evidence="2" id="KW-1185">Reference proteome</keyword>
<evidence type="ECO:0000313" key="2">
    <source>
        <dbReference type="Proteomes" id="UP000824533"/>
    </source>
</evidence>
<evidence type="ECO:0000313" key="1">
    <source>
        <dbReference type="EMBL" id="KAJ0182609.1"/>
    </source>
</evidence>
<accession>A0ACC1DF80</accession>
<dbReference type="EMBL" id="CM034389">
    <property type="protein sequence ID" value="KAJ0182609.1"/>
    <property type="molecule type" value="Genomic_DNA"/>
</dbReference>
<proteinExistence type="predicted"/>
<reference evidence="1 2" key="1">
    <citation type="journal article" date="2021" name="Front. Genet.">
        <title>Chromosome-Level Genome Assembly Reveals Significant Gene Expansion in the Toll and IMD Signaling Pathways of Dendrolimus kikuchii.</title>
        <authorList>
            <person name="Zhou J."/>
            <person name="Wu P."/>
            <person name="Xiong Z."/>
            <person name="Liu N."/>
            <person name="Zhao N."/>
            <person name="Ji M."/>
            <person name="Qiu Y."/>
            <person name="Yang B."/>
        </authorList>
    </citation>
    <scope>NUCLEOTIDE SEQUENCE [LARGE SCALE GENOMIC DNA]</scope>
    <source>
        <strain evidence="1">Ann1</strain>
    </source>
</reference>
<name>A0ACC1DF80_9NEOP</name>
<sequence>MVKRPLEDADSPYGPRSTAYLRLHMRRHFAFKKSLDLKELERIADITTALAKLRYPDSNKDYGQFTINVLRQIFNLEFKLFCENCGTPHNQDEISAPER</sequence>
<gene>
    <name evidence="1" type="ORF">K1T71_001978</name>
</gene>
<comment type="caution">
    <text evidence="1">The sequence shown here is derived from an EMBL/GenBank/DDBJ whole genome shotgun (WGS) entry which is preliminary data.</text>
</comment>
<protein>
    <submittedName>
        <fullName evidence="1">Uncharacterized protein</fullName>
    </submittedName>
</protein>
<organism evidence="1 2">
    <name type="scientific">Dendrolimus kikuchii</name>
    <dbReference type="NCBI Taxonomy" id="765133"/>
    <lineage>
        <taxon>Eukaryota</taxon>
        <taxon>Metazoa</taxon>
        <taxon>Ecdysozoa</taxon>
        <taxon>Arthropoda</taxon>
        <taxon>Hexapoda</taxon>
        <taxon>Insecta</taxon>
        <taxon>Pterygota</taxon>
        <taxon>Neoptera</taxon>
        <taxon>Endopterygota</taxon>
        <taxon>Lepidoptera</taxon>
        <taxon>Glossata</taxon>
        <taxon>Ditrysia</taxon>
        <taxon>Bombycoidea</taxon>
        <taxon>Lasiocampidae</taxon>
        <taxon>Dendrolimus</taxon>
    </lineage>
</organism>
<dbReference type="Proteomes" id="UP000824533">
    <property type="component" value="Linkage Group LG03"/>
</dbReference>